<accession>A0ABY1P0M7</accession>
<evidence type="ECO:0000313" key="1">
    <source>
        <dbReference type="EMBL" id="SMP22626.1"/>
    </source>
</evidence>
<evidence type="ECO:0000313" key="2">
    <source>
        <dbReference type="Proteomes" id="UP001157960"/>
    </source>
</evidence>
<comment type="caution">
    <text evidence="1">The sequence shown here is derived from an EMBL/GenBank/DDBJ whole genome shotgun (WGS) entry which is preliminary data.</text>
</comment>
<dbReference type="EMBL" id="FXTZ01000006">
    <property type="protein sequence ID" value="SMP22626.1"/>
    <property type="molecule type" value="Genomic_DNA"/>
</dbReference>
<feature type="non-terminal residue" evidence="1">
    <location>
        <position position="1"/>
    </location>
</feature>
<gene>
    <name evidence="1" type="ORF">SAMN06264346_106227</name>
</gene>
<reference evidence="1 2" key="1">
    <citation type="submission" date="2017-05" db="EMBL/GenBank/DDBJ databases">
        <authorList>
            <person name="Varghese N."/>
            <person name="Submissions S."/>
        </authorList>
    </citation>
    <scope>NUCLEOTIDE SEQUENCE [LARGE SCALE GENOMIC DNA]</scope>
    <source>
        <strain evidence="1 2">DSM 28214</strain>
    </source>
</reference>
<protein>
    <submittedName>
        <fullName evidence="1">Uncharacterized protein</fullName>
    </submittedName>
</protein>
<proteinExistence type="predicted"/>
<keyword evidence="2" id="KW-1185">Reference proteome</keyword>
<dbReference type="Proteomes" id="UP001157960">
    <property type="component" value="Unassembled WGS sequence"/>
</dbReference>
<sequence length="351" mass="40501">KKPQTYIKIEEVSCNNGGGGGTGIIGGGSGNPSEPGTIDLLTPTIPVPNNFAYVKFISTLSPVLQQTINNENSQDFYWGLNNYFYANVFSQQLKDFITWAIQFKSTNPNISWEQFEKWFTEESVSVSLQNELLEDWADPTRVKPTTRFKKHIKINSIYNKIKTAANFKQYLQNFEPTFSVAHLLFDIGTCQNSNALAETAPPANYWIVMTFNKDKDWTNIPKVVIADTFMHEMIHAEIFRKLLSLSSSNGNIDTTLITQYLNSHNYPGLFDYYIKRTVGNENWQHEAMAAHYVNIMMNFLKQVYGSQYTDIEYKTIVWMGLQGTIAWNLLQQSERDLYISTWNTKYWLWEL</sequence>
<organism evidence="1 2">
    <name type="scientific">Chryseobacterium profundimaris</name>
    <dbReference type="NCBI Taxonomy" id="1387275"/>
    <lineage>
        <taxon>Bacteria</taxon>
        <taxon>Pseudomonadati</taxon>
        <taxon>Bacteroidota</taxon>
        <taxon>Flavobacteriia</taxon>
        <taxon>Flavobacteriales</taxon>
        <taxon>Weeksellaceae</taxon>
        <taxon>Chryseobacterium group</taxon>
        <taxon>Chryseobacterium</taxon>
    </lineage>
</organism>
<name>A0ABY1P0M7_9FLAO</name>